<dbReference type="EMBL" id="CP017480">
    <property type="protein sequence ID" value="APG04918.1"/>
    <property type="molecule type" value="Genomic_DNA"/>
</dbReference>
<gene>
    <name evidence="1" type="ORF">BJI69_14140</name>
</gene>
<dbReference type="KEGG" id="lrz:BJI69_14140"/>
<dbReference type="PATRIC" id="fig|1440763.5.peg.3024"/>
<dbReference type="STRING" id="1440763.BJI69_14140"/>
<sequence>MGYLNPLLQLPAGKALAALPADQRAPIEAVMRDLRHQANTEAEKAWAKRKGPMAAYWRAVSTYARHTAHALSKEAAKP</sequence>
<reference evidence="2" key="1">
    <citation type="submission" date="2016-09" db="EMBL/GenBank/DDBJ databases">
        <authorList>
            <person name="Lysoe E."/>
        </authorList>
    </citation>
    <scope>NUCLEOTIDE SEQUENCE [LARGE SCALE GENOMIC DNA]</scope>
    <source>
        <strain evidence="2">LJ96T</strain>
    </source>
</reference>
<dbReference type="RefSeq" id="WP_046966074.1">
    <property type="nucleotide sequence ID" value="NZ_CP017480.1"/>
</dbReference>
<accession>A0A0G9HH18</accession>
<evidence type="ECO:0000313" key="2">
    <source>
        <dbReference type="Proteomes" id="UP000182987"/>
    </source>
</evidence>
<dbReference type="AlphaFoldDB" id="A0A0G9HH18"/>
<proteinExistence type="predicted"/>
<evidence type="ECO:0000313" key="1">
    <source>
        <dbReference type="EMBL" id="APG04918.1"/>
    </source>
</evidence>
<protein>
    <submittedName>
        <fullName evidence="1">Uncharacterized protein</fullName>
    </submittedName>
</protein>
<dbReference type="OrthoDB" id="8911681at2"/>
<dbReference type="Proteomes" id="UP000182987">
    <property type="component" value="Chromosome"/>
</dbReference>
<organism evidence="1 2">
    <name type="scientific">Luteibacter rhizovicinus DSM 16549</name>
    <dbReference type="NCBI Taxonomy" id="1440763"/>
    <lineage>
        <taxon>Bacteria</taxon>
        <taxon>Pseudomonadati</taxon>
        <taxon>Pseudomonadota</taxon>
        <taxon>Gammaproteobacteria</taxon>
        <taxon>Lysobacterales</taxon>
        <taxon>Rhodanobacteraceae</taxon>
        <taxon>Luteibacter</taxon>
    </lineage>
</organism>
<keyword evidence="2" id="KW-1185">Reference proteome</keyword>
<name>A0A0G9HH18_9GAMM</name>